<protein>
    <submittedName>
        <fullName evidence="1">Uncharacterized protein</fullName>
    </submittedName>
</protein>
<dbReference type="Proteomes" id="UP000710849">
    <property type="component" value="Unassembled WGS sequence"/>
</dbReference>
<dbReference type="RefSeq" id="XP_038736064.1">
    <property type="nucleotide sequence ID" value="XM_038872858.1"/>
</dbReference>
<keyword evidence="2" id="KW-1185">Reference proteome</keyword>
<reference evidence="1 2" key="1">
    <citation type="journal article" date="2020" name="Genome Biol. Evol.">
        <title>Comparative genomics of Sclerotiniaceae.</title>
        <authorList>
            <person name="Valero Jimenez C.A."/>
            <person name="Steentjes M."/>
            <person name="Scholten O.E."/>
            <person name="Van Kan J.A.L."/>
        </authorList>
    </citation>
    <scope>NUCLEOTIDE SEQUENCE [LARGE SCALE GENOMIC DNA]</scope>
    <source>
        <strain evidence="1 2">MUCL 94</strain>
    </source>
</reference>
<evidence type="ECO:0000313" key="1">
    <source>
        <dbReference type="EMBL" id="KAF7950795.1"/>
    </source>
</evidence>
<proteinExistence type="predicted"/>
<dbReference type="InterPro" id="IPR036770">
    <property type="entry name" value="Ankyrin_rpt-contain_sf"/>
</dbReference>
<dbReference type="EMBL" id="RCSW01000004">
    <property type="protein sequence ID" value="KAF7950795.1"/>
    <property type="molecule type" value="Genomic_DNA"/>
</dbReference>
<evidence type="ECO:0000313" key="2">
    <source>
        <dbReference type="Proteomes" id="UP000710849"/>
    </source>
</evidence>
<sequence>MLGAVFNLPEILENKLNKYKIPVDVSSRHGLTPLLVAIRHGSPDSVKYFLDLEADPARISVAHKHRIESGNMGKPIADEDMVENVLLNHEKSREHFLRQLERHLRTDAHPDPSRALDILYRASNEVPISAKVFEYRIKTRGLGELAKVLVLMDEDTFDEDMVAEVIRHDSCETVKRLYEFKHINWITEQMVMNALRSFDSNTVAYLVKQFGHHILTRQRVIDAKPRSHQFRKVILDVKGIQFINQEVFDSLFDNCVDPEVLTFVLDSCGTDMIRSSHIEILVDRRWNFLDELEPIFCMIRSLDVLITEKAVFTALEKENIDVATFLLENAKDPPSLLTKRVKDIANTYGGDVWMLILEISVNNMCD</sequence>
<dbReference type="InterPro" id="IPR002110">
    <property type="entry name" value="Ankyrin_rpt"/>
</dbReference>
<dbReference type="Pfam" id="PF13606">
    <property type="entry name" value="Ank_3"/>
    <property type="match status" value="1"/>
</dbReference>
<dbReference type="GeneID" id="62145936"/>
<dbReference type="SUPFAM" id="SSF48403">
    <property type="entry name" value="Ankyrin repeat"/>
    <property type="match status" value="1"/>
</dbReference>
<gene>
    <name evidence="1" type="ORF">EAE97_002347</name>
</gene>
<comment type="caution">
    <text evidence="1">The sequence shown here is derived from an EMBL/GenBank/DDBJ whole genome shotgun (WGS) entry which is preliminary data.</text>
</comment>
<dbReference type="SMART" id="SM00248">
    <property type="entry name" value="ANK"/>
    <property type="match status" value="2"/>
</dbReference>
<accession>A0A9P5M8N8</accession>
<dbReference type="Gene3D" id="1.25.40.20">
    <property type="entry name" value="Ankyrin repeat-containing domain"/>
    <property type="match status" value="1"/>
</dbReference>
<organism evidence="1 2">
    <name type="scientific">Botrytis byssoidea</name>
    <dbReference type="NCBI Taxonomy" id="139641"/>
    <lineage>
        <taxon>Eukaryota</taxon>
        <taxon>Fungi</taxon>
        <taxon>Dikarya</taxon>
        <taxon>Ascomycota</taxon>
        <taxon>Pezizomycotina</taxon>
        <taxon>Leotiomycetes</taxon>
        <taxon>Helotiales</taxon>
        <taxon>Sclerotiniaceae</taxon>
        <taxon>Botrytis</taxon>
    </lineage>
</organism>
<name>A0A9P5M8N8_9HELO</name>
<dbReference type="AlphaFoldDB" id="A0A9P5M8N8"/>